<name>A0A101M4B0_PICGL</name>
<dbReference type="EMBL" id="LKAM01000001">
    <property type="protein sequence ID" value="KUM50836.1"/>
    <property type="molecule type" value="Genomic_DNA"/>
</dbReference>
<organism evidence="1">
    <name type="scientific">Picea glauca</name>
    <name type="common">White spruce</name>
    <name type="synonym">Pinus glauca</name>
    <dbReference type="NCBI Taxonomy" id="3330"/>
    <lineage>
        <taxon>Eukaryota</taxon>
        <taxon>Viridiplantae</taxon>
        <taxon>Streptophyta</taxon>
        <taxon>Embryophyta</taxon>
        <taxon>Tracheophyta</taxon>
        <taxon>Spermatophyta</taxon>
        <taxon>Pinopsida</taxon>
        <taxon>Pinidae</taxon>
        <taxon>Conifers I</taxon>
        <taxon>Pinales</taxon>
        <taxon>Pinaceae</taxon>
        <taxon>Picea</taxon>
    </lineage>
</organism>
<dbReference type="AlphaFoldDB" id="A0A101M4B0"/>
<geneLocation type="mitochondrion" evidence="1"/>
<comment type="caution">
    <text evidence="1">The sequence shown here is derived from an EMBL/GenBank/DDBJ whole genome shotgun (WGS) entry which is preliminary data.</text>
</comment>
<accession>A0A101M4B0</accession>
<evidence type="ECO:0000313" key="1">
    <source>
        <dbReference type="EMBL" id="KUM50836.1"/>
    </source>
</evidence>
<keyword evidence="1" id="KW-0496">Mitochondrion</keyword>
<protein>
    <submittedName>
        <fullName evidence="1">Uncharacterized protein</fullName>
    </submittedName>
</protein>
<sequence length="100" mass="11140">MVVISLHALHISFFHPNCAQTGHGDGSKVQGTEGFYFYFFDAPYANSTLEALMSIFLLCCTRFFHGVCFHSCLSDNLTYSIALRPNLLASRLSLVPKTDD</sequence>
<gene>
    <name evidence="1" type="ORF">ABT39_MTgene680</name>
</gene>
<reference evidence="1" key="1">
    <citation type="journal article" date="2015" name="Genome Biol. Evol.">
        <title>Organellar Genomes of White Spruce (Picea glauca): Assembly and Annotation.</title>
        <authorList>
            <person name="Jackman S.D."/>
            <person name="Warren R.L."/>
            <person name="Gibb E.A."/>
            <person name="Vandervalk B.P."/>
            <person name="Mohamadi H."/>
            <person name="Chu J."/>
            <person name="Raymond A."/>
            <person name="Pleasance S."/>
            <person name="Coope R."/>
            <person name="Wildung M.R."/>
            <person name="Ritland C.E."/>
            <person name="Bousquet J."/>
            <person name="Jones S.J."/>
            <person name="Bohlmann J."/>
            <person name="Birol I."/>
        </authorList>
    </citation>
    <scope>NUCLEOTIDE SEQUENCE [LARGE SCALE GENOMIC DNA]</scope>
    <source>
        <tissue evidence="1">Flushing bud</tissue>
    </source>
</reference>
<proteinExistence type="predicted"/>